<dbReference type="PANTHER" id="PTHR43649:SF33">
    <property type="entry name" value="POLYGALACTURONAN_RHAMNOGALACTURONAN-BINDING PROTEIN YTCQ"/>
    <property type="match status" value="1"/>
</dbReference>
<name>A0ABS4IV50_9BACL</name>
<comment type="caution">
    <text evidence="6">The sequence shown here is derived from an EMBL/GenBank/DDBJ whole genome shotgun (WGS) entry which is preliminary data.</text>
</comment>
<evidence type="ECO:0000256" key="4">
    <source>
        <dbReference type="ARBA" id="ARBA00023139"/>
    </source>
</evidence>
<dbReference type="Pfam" id="PF01547">
    <property type="entry name" value="SBP_bac_1"/>
    <property type="match status" value="1"/>
</dbReference>
<protein>
    <submittedName>
        <fullName evidence="6">Multiple sugar transport system substrate-binding protein</fullName>
    </submittedName>
</protein>
<keyword evidence="2" id="KW-0732">Signal</keyword>
<dbReference type="EMBL" id="JAGGLB010000006">
    <property type="protein sequence ID" value="MBP1990871.1"/>
    <property type="molecule type" value="Genomic_DNA"/>
</dbReference>
<dbReference type="SUPFAM" id="SSF53850">
    <property type="entry name" value="Periplasmic binding protein-like II"/>
    <property type="match status" value="1"/>
</dbReference>
<keyword evidence="7" id="KW-1185">Reference proteome</keyword>
<evidence type="ECO:0000313" key="6">
    <source>
        <dbReference type="EMBL" id="MBP1990871.1"/>
    </source>
</evidence>
<dbReference type="Proteomes" id="UP001519287">
    <property type="component" value="Unassembled WGS sequence"/>
</dbReference>
<dbReference type="RefSeq" id="WP_209971614.1">
    <property type="nucleotide sequence ID" value="NZ_JAGGLB010000006.1"/>
</dbReference>
<accession>A0ABS4IV50</accession>
<dbReference type="InterPro" id="IPR050490">
    <property type="entry name" value="Bact_solute-bd_prot1"/>
</dbReference>
<keyword evidence="6" id="KW-0762">Sugar transport</keyword>
<organism evidence="6 7">
    <name type="scientific">Paenibacillus eucommiae</name>
    <dbReference type="NCBI Taxonomy" id="1355755"/>
    <lineage>
        <taxon>Bacteria</taxon>
        <taxon>Bacillati</taxon>
        <taxon>Bacillota</taxon>
        <taxon>Bacilli</taxon>
        <taxon>Bacillales</taxon>
        <taxon>Paenibacillaceae</taxon>
        <taxon>Paenibacillus</taxon>
    </lineage>
</organism>
<evidence type="ECO:0000256" key="2">
    <source>
        <dbReference type="ARBA" id="ARBA00022729"/>
    </source>
</evidence>
<dbReference type="PANTHER" id="PTHR43649">
    <property type="entry name" value="ARABINOSE-BINDING PROTEIN-RELATED"/>
    <property type="match status" value="1"/>
</dbReference>
<reference evidence="6 7" key="1">
    <citation type="submission" date="2021-03" db="EMBL/GenBank/DDBJ databases">
        <title>Genomic Encyclopedia of Type Strains, Phase IV (KMG-IV): sequencing the most valuable type-strain genomes for metagenomic binning, comparative biology and taxonomic classification.</title>
        <authorList>
            <person name="Goeker M."/>
        </authorList>
    </citation>
    <scope>NUCLEOTIDE SEQUENCE [LARGE SCALE GENOMIC DNA]</scope>
    <source>
        <strain evidence="6 7">DSM 26048</strain>
    </source>
</reference>
<keyword evidence="1" id="KW-1003">Cell membrane</keyword>
<keyword evidence="4" id="KW-0564">Palmitate</keyword>
<dbReference type="InterPro" id="IPR006059">
    <property type="entry name" value="SBP"/>
</dbReference>
<dbReference type="PROSITE" id="PS51257">
    <property type="entry name" value="PROKAR_LIPOPROTEIN"/>
    <property type="match status" value="1"/>
</dbReference>
<keyword evidence="6" id="KW-0813">Transport</keyword>
<keyword evidence="5" id="KW-0449">Lipoprotein</keyword>
<evidence type="ECO:0000256" key="5">
    <source>
        <dbReference type="ARBA" id="ARBA00023288"/>
    </source>
</evidence>
<evidence type="ECO:0000256" key="3">
    <source>
        <dbReference type="ARBA" id="ARBA00023136"/>
    </source>
</evidence>
<keyword evidence="3" id="KW-0472">Membrane</keyword>
<dbReference type="Gene3D" id="3.40.190.10">
    <property type="entry name" value="Periplasmic binding protein-like II"/>
    <property type="match status" value="1"/>
</dbReference>
<sequence>MNKWLRSTIGLVLVMLIVVTAAGCREEEGKVFKAVGENEKAMIKVLCQDESEFYSQYGSLFLAEYPNIEVQVISTAGNPSQDIDAIIEAEKPDVLILDTSQYEKYANGGYLYDLDAAIRQGQFDLAGILPAVTDSIKDMSGGKLYGLAPRFSSQALYYNKDSFDRYSVPYPKDKMSWEEVLELAQRFPREDDAGERTYGFMFNRYDANPYNSALTIGFGKGLSYFDLDTMQMTIDTEEWKKVFQLAFDVIQSGAVYEPPEQNGFIPGMGQKEEMEQDPFFGGKTAMMISANDFMAQLKRAKSYLKDRMPEWDIVSVPVDQQNPDVGNVLWIRDIFTIHAQSANVEAAWAFVSYINSDTFARVTAKAQINGTMPARAAFLKDDEGHNLEAFTALKPNPNIQKGSGEVPQSFFLAFGAMAEQETKLAYKGEQSLETALANIQQKGQALLQAEMNSQ</sequence>
<evidence type="ECO:0000313" key="7">
    <source>
        <dbReference type="Proteomes" id="UP001519287"/>
    </source>
</evidence>
<evidence type="ECO:0000256" key="1">
    <source>
        <dbReference type="ARBA" id="ARBA00022475"/>
    </source>
</evidence>
<gene>
    <name evidence="6" type="ORF">J2Z66_002477</name>
</gene>
<proteinExistence type="predicted"/>